<dbReference type="Pfam" id="PF00144">
    <property type="entry name" value="Beta-lactamase"/>
    <property type="match status" value="1"/>
</dbReference>
<reference evidence="3" key="1">
    <citation type="submission" date="2024-05" db="EMBL/GenBank/DDBJ databases">
        <title>Draft genome assemblies of 36 bacteria isolated from hibernating arctic ground squirrels.</title>
        <authorList>
            <person name="McKee H."/>
            <person name="Mullen L."/>
            <person name="Drown D.M."/>
            <person name="Duddleston K.N."/>
        </authorList>
    </citation>
    <scope>NUCLEOTIDE SEQUENCE</scope>
    <source>
        <strain evidence="3">AN1007</strain>
    </source>
</reference>
<protein>
    <submittedName>
        <fullName evidence="3">Serine hydrolase</fullName>
    </submittedName>
</protein>
<sequence>MTTTNTTADAAASLQTKLLGLDQFMTGQLEQWKGVGAAVAVVHKDQVIWSKGYGYRDLEAGLEVTPDTLFAIGSSTKSFTAAAAAQLVDEGLLDWDTPVKTYLPDFQMYDPVATERLTIRDMLCHRSGLPRHEMVWYNSPRSREELLLSLRYLEPNRDFRSKWQYQNLMYMAAGYLIGHLKGTSWEQVVQERLLNPLGMNSSLFSVKEMQQLSNYAKPYMDHEGVHTQIPFRTIDAIGPAGCINSCLTDMTAWLQFQLQQGVWKENSLISKEQMAEMHIPQMASDSPFHSKELPVSTYGLGWMIEPYRGHAMIHHGGAIDGFASQVAFLPDEQIGIVVLSNTNGSVIPYTTAFYIMDCLLGMEPVDWTSTFLGLMGQVELTEEEKPKPEASPSVQPLDCPVSVYTGTYNHPGYGEILVHETDEGLQMRLNNLDMPLQYKGSHSFSVTLSHFGWSLDCTFEVNEGLPAASVCVPFVLEPKARPILFTRLQD</sequence>
<dbReference type="Pfam" id="PF11954">
    <property type="entry name" value="DUF3471"/>
    <property type="match status" value="1"/>
</dbReference>
<dbReference type="Gene3D" id="3.40.710.10">
    <property type="entry name" value="DD-peptidase/beta-lactamase superfamily"/>
    <property type="match status" value="1"/>
</dbReference>
<dbReference type="EMBL" id="CP159992">
    <property type="protein sequence ID" value="XCP93375.1"/>
    <property type="molecule type" value="Genomic_DNA"/>
</dbReference>
<dbReference type="SUPFAM" id="SSF56601">
    <property type="entry name" value="beta-lactamase/transpeptidase-like"/>
    <property type="match status" value="1"/>
</dbReference>
<feature type="domain" description="Peptidase S12 Pab87-related C-terminal" evidence="2">
    <location>
        <begin position="400"/>
        <end position="468"/>
    </location>
</feature>
<evidence type="ECO:0000313" key="3">
    <source>
        <dbReference type="EMBL" id="XCP93375.1"/>
    </source>
</evidence>
<name>A0AAU8NA32_9BACL</name>
<dbReference type="InterPro" id="IPR050491">
    <property type="entry name" value="AmpC-like"/>
</dbReference>
<dbReference type="Gene3D" id="2.40.128.600">
    <property type="match status" value="1"/>
</dbReference>
<dbReference type="InterPro" id="IPR021860">
    <property type="entry name" value="Peptidase_S12_Pab87-rel_C"/>
</dbReference>
<proteinExistence type="predicted"/>
<dbReference type="AlphaFoldDB" id="A0AAU8NA32"/>
<organism evidence="3">
    <name type="scientific">Paenibacillus sp. AN1007</name>
    <dbReference type="NCBI Taxonomy" id="3151385"/>
    <lineage>
        <taxon>Bacteria</taxon>
        <taxon>Bacillati</taxon>
        <taxon>Bacillota</taxon>
        <taxon>Bacilli</taxon>
        <taxon>Bacillales</taxon>
        <taxon>Paenibacillaceae</taxon>
        <taxon>Paenibacillus</taxon>
    </lineage>
</organism>
<evidence type="ECO:0000259" key="1">
    <source>
        <dbReference type="Pfam" id="PF00144"/>
    </source>
</evidence>
<dbReference type="PANTHER" id="PTHR46825">
    <property type="entry name" value="D-ALANYL-D-ALANINE-CARBOXYPEPTIDASE/ENDOPEPTIDASE AMPH"/>
    <property type="match status" value="1"/>
</dbReference>
<evidence type="ECO:0000259" key="2">
    <source>
        <dbReference type="Pfam" id="PF11954"/>
    </source>
</evidence>
<accession>A0AAU8NA32</accession>
<dbReference type="InterPro" id="IPR012338">
    <property type="entry name" value="Beta-lactam/transpept-like"/>
</dbReference>
<feature type="domain" description="Beta-lactamase-related" evidence="1">
    <location>
        <begin position="22"/>
        <end position="345"/>
    </location>
</feature>
<dbReference type="RefSeq" id="WP_366290098.1">
    <property type="nucleotide sequence ID" value="NZ_CP159992.1"/>
</dbReference>
<gene>
    <name evidence="3" type="ORF">ABXS70_19400</name>
</gene>
<dbReference type="InterPro" id="IPR001466">
    <property type="entry name" value="Beta-lactam-related"/>
</dbReference>
<dbReference type="PANTHER" id="PTHR46825:SF15">
    <property type="entry name" value="BETA-LACTAMASE-RELATED DOMAIN-CONTAINING PROTEIN"/>
    <property type="match status" value="1"/>
</dbReference>
<keyword evidence="3" id="KW-0378">Hydrolase</keyword>
<dbReference type="GO" id="GO:0016787">
    <property type="term" value="F:hydrolase activity"/>
    <property type="evidence" value="ECO:0007669"/>
    <property type="project" value="UniProtKB-KW"/>
</dbReference>